<dbReference type="GO" id="GO:0090575">
    <property type="term" value="C:RNA polymerase II transcription regulator complex"/>
    <property type="evidence" value="ECO:0007669"/>
    <property type="project" value="TreeGrafter"/>
</dbReference>
<feature type="region of interest" description="Disordered" evidence="12">
    <location>
        <begin position="164"/>
        <end position="195"/>
    </location>
</feature>
<dbReference type="InterPro" id="IPR036638">
    <property type="entry name" value="HLH_DNA-bd_sf"/>
</dbReference>
<evidence type="ECO:0000259" key="14">
    <source>
        <dbReference type="PROSITE" id="PS50888"/>
    </source>
</evidence>
<sequence length="195" mass="23337">LASACCWHMLTHTNKYLHQSFQLTWVGWWWFFPPFRLFIYAVADLNSYKYYLRKHKLFLLFLHFKAEKRAHHNALERKRRDHIKESFTSLREAVPTLKGEKASRAQILKKTTECIQVMRRKIQANQKDVEDIKKQNAILEQQIRMLEEAKKGYVIDPNEYQQLNQEYQASAADSSDGDEQDFSRRSKKMKTSYQT</sequence>
<feature type="transmembrane region" description="Helical" evidence="13">
    <location>
        <begin position="27"/>
        <end position="46"/>
    </location>
</feature>
<evidence type="ECO:0000256" key="12">
    <source>
        <dbReference type="SAM" id="MobiDB-lite"/>
    </source>
</evidence>
<keyword evidence="13" id="KW-1133">Transmembrane helix</keyword>
<name>A0A0K8UA62_BACLA</name>
<evidence type="ECO:0000313" key="15">
    <source>
        <dbReference type="EMBL" id="JAI23557.1"/>
    </source>
</evidence>
<dbReference type="CDD" id="cd11406">
    <property type="entry name" value="bHLHzip_Max"/>
    <property type="match status" value="1"/>
</dbReference>
<evidence type="ECO:0000256" key="11">
    <source>
        <dbReference type="SAM" id="Coils"/>
    </source>
</evidence>
<dbReference type="Pfam" id="PF00010">
    <property type="entry name" value="HLH"/>
    <property type="match status" value="1"/>
</dbReference>
<feature type="non-terminal residue" evidence="15">
    <location>
        <position position="1"/>
    </location>
</feature>
<dbReference type="InterPro" id="IPR011598">
    <property type="entry name" value="bHLH_dom"/>
</dbReference>
<keyword evidence="11" id="KW-0175">Coiled coil</keyword>
<dbReference type="AlphaFoldDB" id="A0A0K8UA62"/>
<protein>
    <recommendedName>
        <fullName evidence="2">Protein max</fullName>
    </recommendedName>
    <alternativeName>
        <fullName evidence="10">Myc-associated factor X</fullName>
    </alternativeName>
</protein>
<proteinExistence type="inferred from homology"/>
<evidence type="ECO:0000256" key="6">
    <source>
        <dbReference type="ARBA" id="ARBA00023125"/>
    </source>
</evidence>
<keyword evidence="7" id="KW-0010">Activator</keyword>
<comment type="similarity">
    <text evidence="1">Belongs to the MAX family.</text>
</comment>
<dbReference type="GO" id="GO:0003700">
    <property type="term" value="F:DNA-binding transcription factor activity"/>
    <property type="evidence" value="ECO:0007669"/>
    <property type="project" value="TreeGrafter"/>
</dbReference>
<dbReference type="OrthoDB" id="8964853at2759"/>
<keyword evidence="8" id="KW-0804">Transcription</keyword>
<dbReference type="FunFam" id="4.10.280.10:FF:000023">
    <property type="entry name" value="MAX isoform 13"/>
    <property type="match status" value="1"/>
</dbReference>
<keyword evidence="5" id="KW-0805">Transcription regulation</keyword>
<dbReference type="SMART" id="SM00353">
    <property type="entry name" value="HLH"/>
    <property type="match status" value="1"/>
</dbReference>
<evidence type="ECO:0000256" key="3">
    <source>
        <dbReference type="ARBA" id="ARBA00022491"/>
    </source>
</evidence>
<evidence type="ECO:0000256" key="7">
    <source>
        <dbReference type="ARBA" id="ARBA00023159"/>
    </source>
</evidence>
<evidence type="ECO:0000256" key="2">
    <source>
        <dbReference type="ARBA" id="ARBA00017633"/>
    </source>
</evidence>
<feature type="compositionally biased region" description="Basic residues" evidence="12">
    <location>
        <begin position="185"/>
        <end position="195"/>
    </location>
</feature>
<dbReference type="GO" id="GO:0045944">
    <property type="term" value="P:positive regulation of transcription by RNA polymerase II"/>
    <property type="evidence" value="ECO:0007669"/>
    <property type="project" value="TreeGrafter"/>
</dbReference>
<feature type="domain" description="BHLH" evidence="14">
    <location>
        <begin position="67"/>
        <end position="118"/>
    </location>
</feature>
<organism evidence="15">
    <name type="scientific">Bactrocera latifrons</name>
    <name type="common">Malaysian fruit fly</name>
    <name type="synonym">Chaetodacus latifrons</name>
    <dbReference type="NCBI Taxonomy" id="174628"/>
    <lineage>
        <taxon>Eukaryota</taxon>
        <taxon>Metazoa</taxon>
        <taxon>Ecdysozoa</taxon>
        <taxon>Arthropoda</taxon>
        <taxon>Hexapoda</taxon>
        <taxon>Insecta</taxon>
        <taxon>Pterygota</taxon>
        <taxon>Neoptera</taxon>
        <taxon>Endopterygota</taxon>
        <taxon>Diptera</taxon>
        <taxon>Brachycera</taxon>
        <taxon>Muscomorpha</taxon>
        <taxon>Tephritoidea</taxon>
        <taxon>Tephritidae</taxon>
        <taxon>Bactrocera</taxon>
        <taxon>Bactrocera</taxon>
    </lineage>
</organism>
<dbReference type="PANTHER" id="PTHR10328">
    <property type="entry name" value="PROTEIN MAX MYC-ASSOCIATED FACTOR X"/>
    <property type="match status" value="1"/>
</dbReference>
<accession>A0A0K8UA62</accession>
<feature type="coiled-coil region" evidence="11">
    <location>
        <begin position="115"/>
        <end position="149"/>
    </location>
</feature>
<gene>
    <name evidence="15" type="primary">Max_0</name>
    <name evidence="15" type="ORF">c1_g2_i1</name>
</gene>
<dbReference type="Gene3D" id="4.10.280.10">
    <property type="entry name" value="Helix-loop-helix DNA-binding domain"/>
    <property type="match status" value="1"/>
</dbReference>
<evidence type="ECO:0000256" key="8">
    <source>
        <dbReference type="ARBA" id="ARBA00023163"/>
    </source>
</evidence>
<keyword evidence="13" id="KW-0472">Membrane</keyword>
<dbReference type="PANTHER" id="PTHR10328:SF3">
    <property type="entry name" value="PROTEIN MAX"/>
    <property type="match status" value="1"/>
</dbReference>
<dbReference type="GO" id="GO:0003677">
    <property type="term" value="F:DNA binding"/>
    <property type="evidence" value="ECO:0007669"/>
    <property type="project" value="UniProtKB-KW"/>
</dbReference>
<keyword evidence="9" id="KW-0539">Nucleus</keyword>
<evidence type="ECO:0000256" key="4">
    <source>
        <dbReference type="ARBA" id="ARBA00022553"/>
    </source>
</evidence>
<evidence type="ECO:0000256" key="1">
    <source>
        <dbReference type="ARBA" id="ARBA00007628"/>
    </source>
</evidence>
<keyword evidence="4" id="KW-0597">Phosphoprotein</keyword>
<evidence type="ECO:0000256" key="5">
    <source>
        <dbReference type="ARBA" id="ARBA00023015"/>
    </source>
</evidence>
<feature type="compositionally biased region" description="Polar residues" evidence="12">
    <location>
        <begin position="164"/>
        <end position="173"/>
    </location>
</feature>
<keyword evidence="6" id="KW-0238">DNA-binding</keyword>
<dbReference type="EMBL" id="GDHF01028757">
    <property type="protein sequence ID" value="JAI23557.1"/>
    <property type="molecule type" value="Transcribed_RNA"/>
</dbReference>
<dbReference type="PROSITE" id="PS50888">
    <property type="entry name" value="BHLH"/>
    <property type="match status" value="1"/>
</dbReference>
<keyword evidence="13" id="KW-0812">Transmembrane</keyword>
<evidence type="ECO:0000256" key="9">
    <source>
        <dbReference type="ARBA" id="ARBA00023242"/>
    </source>
</evidence>
<keyword evidence="3" id="KW-0678">Repressor</keyword>
<dbReference type="GO" id="GO:0046983">
    <property type="term" value="F:protein dimerization activity"/>
    <property type="evidence" value="ECO:0007669"/>
    <property type="project" value="InterPro"/>
</dbReference>
<evidence type="ECO:0000256" key="10">
    <source>
        <dbReference type="ARBA" id="ARBA00029944"/>
    </source>
</evidence>
<reference evidence="15" key="1">
    <citation type="submission" date="2015-06" db="EMBL/GenBank/DDBJ databases">
        <authorList>
            <person name="Hoefler B.C."/>
            <person name="Straight P.D."/>
        </authorList>
    </citation>
    <scope>NUCLEOTIDE SEQUENCE</scope>
</reference>
<dbReference type="SUPFAM" id="SSF47459">
    <property type="entry name" value="HLH, helix-loop-helix DNA-binding domain"/>
    <property type="match status" value="1"/>
</dbReference>
<evidence type="ECO:0000256" key="13">
    <source>
        <dbReference type="SAM" id="Phobius"/>
    </source>
</evidence>